<proteinExistence type="predicted"/>
<evidence type="ECO:0000313" key="1">
    <source>
        <dbReference type="EMBL" id="CAE7186562.1"/>
    </source>
</evidence>
<name>A0A812ITR3_9DINO</name>
<comment type="caution">
    <text evidence="1">The sequence shown here is derived from an EMBL/GenBank/DDBJ whole genome shotgun (WGS) entry which is preliminary data.</text>
</comment>
<gene>
    <name evidence="1" type="ORF">SNEC2469_LOCUS924</name>
</gene>
<organism evidence="1 2">
    <name type="scientific">Symbiodinium necroappetens</name>
    <dbReference type="NCBI Taxonomy" id="1628268"/>
    <lineage>
        <taxon>Eukaryota</taxon>
        <taxon>Sar</taxon>
        <taxon>Alveolata</taxon>
        <taxon>Dinophyceae</taxon>
        <taxon>Suessiales</taxon>
        <taxon>Symbiodiniaceae</taxon>
        <taxon>Symbiodinium</taxon>
    </lineage>
</organism>
<keyword evidence="2" id="KW-1185">Reference proteome</keyword>
<sequence>VMLKEKDVDFQLCMLGLVEDATARSSLAKEEVERRLGVTSWVTKRVYEDFLLSTLRQDLAIAVRQRLLRYDGSGFTCEGCEQMEEMAFLQKDLLSLIE</sequence>
<feature type="non-terminal residue" evidence="1">
    <location>
        <position position="1"/>
    </location>
</feature>
<accession>A0A812ITR3</accession>
<reference evidence="1" key="1">
    <citation type="submission" date="2021-02" db="EMBL/GenBank/DDBJ databases">
        <authorList>
            <person name="Dougan E. K."/>
            <person name="Rhodes N."/>
            <person name="Thang M."/>
            <person name="Chan C."/>
        </authorList>
    </citation>
    <scope>NUCLEOTIDE SEQUENCE</scope>
</reference>
<evidence type="ECO:0000313" key="2">
    <source>
        <dbReference type="Proteomes" id="UP000601435"/>
    </source>
</evidence>
<protein>
    <submittedName>
        <fullName evidence="1">Uncharacterized protein</fullName>
    </submittedName>
</protein>
<dbReference type="OrthoDB" id="448653at2759"/>
<dbReference type="Proteomes" id="UP000601435">
    <property type="component" value="Unassembled WGS sequence"/>
</dbReference>
<dbReference type="EMBL" id="CAJNJA010005247">
    <property type="protein sequence ID" value="CAE7186562.1"/>
    <property type="molecule type" value="Genomic_DNA"/>
</dbReference>
<dbReference type="AlphaFoldDB" id="A0A812ITR3"/>
<feature type="non-terminal residue" evidence="1">
    <location>
        <position position="98"/>
    </location>
</feature>